<evidence type="ECO:0000256" key="6">
    <source>
        <dbReference type="ARBA" id="ARBA00022741"/>
    </source>
</evidence>
<evidence type="ECO:0000256" key="7">
    <source>
        <dbReference type="ARBA" id="ARBA00022777"/>
    </source>
</evidence>
<dbReference type="Pfam" id="PF25497">
    <property type="entry name" value="COR-B"/>
    <property type="match status" value="1"/>
</dbReference>
<keyword evidence="15" id="KW-1185">Reference proteome</keyword>
<gene>
    <name evidence="14" type="ORF">ABVK25_012131</name>
</gene>
<comment type="caution">
    <text evidence="14">The sequence shown here is derived from an EMBL/GenBank/DDBJ whole genome shotgun (WGS) entry which is preliminary data.</text>
</comment>
<dbReference type="PROSITE" id="PS51424">
    <property type="entry name" value="ROC"/>
    <property type="match status" value="1"/>
</dbReference>
<dbReference type="InterPro" id="IPR027417">
    <property type="entry name" value="P-loop_NTPase"/>
</dbReference>
<keyword evidence="9" id="KW-0342">GTP-binding</keyword>
<keyword evidence="5" id="KW-0677">Repeat</keyword>
<feature type="compositionally biased region" description="Basic residues" evidence="12">
    <location>
        <begin position="178"/>
        <end position="189"/>
    </location>
</feature>
<dbReference type="Proteomes" id="UP001590951">
    <property type="component" value="Unassembled WGS sequence"/>
</dbReference>
<dbReference type="InterPro" id="IPR020859">
    <property type="entry name" value="ROC"/>
</dbReference>
<dbReference type="Gene3D" id="3.40.50.300">
    <property type="entry name" value="P-loop containing nucleotide triphosphate hydrolases"/>
    <property type="match status" value="1"/>
</dbReference>
<evidence type="ECO:0000256" key="2">
    <source>
        <dbReference type="ARBA" id="ARBA00022527"/>
    </source>
</evidence>
<feature type="compositionally biased region" description="Basic residues" evidence="12">
    <location>
        <begin position="314"/>
        <end position="327"/>
    </location>
</feature>
<dbReference type="EC" id="2.7.11.1" evidence="1"/>
<dbReference type="Pfam" id="PF08477">
    <property type="entry name" value="Roc"/>
    <property type="match status" value="1"/>
</dbReference>
<dbReference type="SUPFAM" id="SSF48371">
    <property type="entry name" value="ARM repeat"/>
    <property type="match status" value="1"/>
</dbReference>
<comment type="catalytic activity">
    <reaction evidence="10">
        <text>L-threonyl-[protein] + ATP = O-phospho-L-threonyl-[protein] + ADP + H(+)</text>
        <dbReference type="Rhea" id="RHEA:46608"/>
        <dbReference type="Rhea" id="RHEA-COMP:11060"/>
        <dbReference type="Rhea" id="RHEA-COMP:11605"/>
        <dbReference type="ChEBI" id="CHEBI:15378"/>
        <dbReference type="ChEBI" id="CHEBI:30013"/>
        <dbReference type="ChEBI" id="CHEBI:30616"/>
        <dbReference type="ChEBI" id="CHEBI:61977"/>
        <dbReference type="ChEBI" id="CHEBI:456216"/>
        <dbReference type="EC" id="2.7.11.1"/>
    </reaction>
</comment>
<dbReference type="PANTHER" id="PTHR48051:SF1">
    <property type="entry name" value="RAS SUPPRESSOR PROTEIN 1"/>
    <property type="match status" value="1"/>
</dbReference>
<sequence length="1543" mass="170902">MIAGATPGRSPRDRPRGPAAQPAIGRRRGRRDDGAAAAATATRGRRSPGAAHAARRRRRRRGRAPALDAGGARRPRRASPPNAGDGSRGPATVDGGERRGARGRDPRLAPRSLDRPPPIRPATACGPRSARSRSRRVRGAAARRVASAVGRPRRRPPCAGAERTRRARGADGGAVRPRPLRSTRRRRTGPKLSQPTIVGERRRRKTPRAAVASPHPPGRRREGRGRPVGVRDGARPRGRPRTSGGGGAEREPIAATRRGQPRGSASGRSARRTASPTPVRAGAAAERPRRRGRDHVAAPADARRDAAVESAPRTRQRRRGAGRRSPPRRTVDRRPRCAARRMHQWHDHRVKPGPPPLADAADPLGKLQRGLGSGYLWVLDADRAVAHALLMHCVFNDPRWDRQLDDRDDYHATLALDLQLHTGALELWLHDSDEDDANTTNDVLGMLGRMAVRGHADARRVLREYVAYGHFWTRAIDQLIGDYDALRAGTPWPELVARPRHGRPLEALRACDDDDATVRRRCAGGARPARAAVDDVVRCESAHRARLRARAQRAGSASADAPAAFTPAKRRMPRERSTGQRPREMSTATLLRIAEDSRWTQIADELALRAESADVDLLLAAANDPDAPMRRAAILALGRQGRSELLAIAQQATDQAQRGKLQGAIALALEAMPLSQTRALAHDWLESADWARRRKAAGMLATWAEDEDLEPARRALSRELDEGLRGDVYVVGSLCEALGRCGVHGPFEELLRAYEETPYSYGRRYVVAALAASDPTFDGDVAVECLWDCEAETRRIAATHVDRRVRLAAQRLEELAGDEAQAAAVRAAARAIPEEISCLRRLQRLDLQSNILSSLPPLDALEGLYILDLSENRFERLPATIFDLPSLQLLFANTNQLVELPSAIGRLTQLEVLMANGNRIRELPREMAQLTKLLNLDLERNPLRDPLSSLLTAGTSDLFSYLRSLDDARPQYEGKLLLVGEGEVGKSSLVAAVNATAFLEGRDSTHGIELTPLHFRHPALPLDMLLNAWDFGGQEIYRITHQFFFTRRAIYLVVWKPRQGQDDNAIEDWCRRISLRVGNEAKILIVATHASHRVAELDYPQLKAKFGDVLVGNHVVDNENGTGISELRSAIARHAAELPQMGEIVSAAWQAARTELLQLSEAQIPYERFGEICAGHGLDGNATRALARMLHNLGRIIHYDEDDGLRDVVVLQPEWLTKAISYVLEDAPTRSANGLLDHHRLPEIWDADELGGYSARDHPFFLRLMEKFDVSYRIPDTQQSLVGQLVPYERPEIPWSKSARTRTLSLRCLLSEPVDGLIGWLTVRHHRFSVGTHWRRGVFVEHREWGSQALLELVGARQLDLTVSGPSPDAFASILRDGIEYLIAQRWEGLSYELLVPCRGALEDGSPCPESFKFRHLIRDREDGDSETRCPECRTRFDVSELLTGFAPERGSLQGELQAIQERIAEVGADVADIKAVTSASANQVRLVLRAVSEEVIDCPRLFTLVPLARKGSGALRFWETTSQLTLWCEHADHEHPWREASW</sequence>
<evidence type="ECO:0000313" key="14">
    <source>
        <dbReference type="EMBL" id="KAL2045389.1"/>
    </source>
</evidence>
<keyword evidence="2" id="KW-0723">Serine/threonine-protein kinase</keyword>
<keyword evidence="6" id="KW-0547">Nucleotide-binding</keyword>
<dbReference type="SUPFAM" id="SSF52540">
    <property type="entry name" value="P-loop containing nucleoside triphosphate hydrolases"/>
    <property type="match status" value="1"/>
</dbReference>
<evidence type="ECO:0000256" key="5">
    <source>
        <dbReference type="ARBA" id="ARBA00022737"/>
    </source>
</evidence>
<dbReference type="EMBL" id="JBHFEH010000147">
    <property type="protein sequence ID" value="KAL2045389.1"/>
    <property type="molecule type" value="Genomic_DNA"/>
</dbReference>
<feature type="compositionally biased region" description="Low complexity" evidence="12">
    <location>
        <begin position="552"/>
        <end position="567"/>
    </location>
</feature>
<evidence type="ECO:0000256" key="1">
    <source>
        <dbReference type="ARBA" id="ARBA00012513"/>
    </source>
</evidence>
<accession>A0ABR4AHZ4</accession>
<feature type="region of interest" description="Disordered" evidence="12">
    <location>
        <begin position="1"/>
        <end position="336"/>
    </location>
</feature>
<dbReference type="SUPFAM" id="SSF52075">
    <property type="entry name" value="Outer arm dynein light chain 1"/>
    <property type="match status" value="1"/>
</dbReference>
<evidence type="ECO:0000256" key="3">
    <source>
        <dbReference type="ARBA" id="ARBA00022614"/>
    </source>
</evidence>
<dbReference type="InterPro" id="IPR032675">
    <property type="entry name" value="LRR_dom_sf"/>
</dbReference>
<dbReference type="InterPro" id="IPR003591">
    <property type="entry name" value="Leu-rich_rpt_typical-subtyp"/>
</dbReference>
<feature type="domain" description="Roc" evidence="13">
    <location>
        <begin position="967"/>
        <end position="1138"/>
    </location>
</feature>
<dbReference type="SMART" id="SM00364">
    <property type="entry name" value="LRR_BAC"/>
    <property type="match status" value="4"/>
</dbReference>
<dbReference type="InterPro" id="IPR016024">
    <property type="entry name" value="ARM-type_fold"/>
</dbReference>
<name>A0ABR4AHZ4_9LECA</name>
<feature type="compositionally biased region" description="Low complexity" evidence="12">
    <location>
        <begin position="35"/>
        <end position="52"/>
    </location>
</feature>
<dbReference type="PROSITE" id="PS51450">
    <property type="entry name" value="LRR"/>
    <property type="match status" value="1"/>
</dbReference>
<dbReference type="Gene3D" id="1.10.10.2200">
    <property type="match status" value="1"/>
</dbReference>
<feature type="compositionally biased region" description="Low complexity" evidence="12">
    <location>
        <begin position="257"/>
        <end position="285"/>
    </location>
</feature>
<protein>
    <recommendedName>
        <fullName evidence="1">non-specific serine/threonine protein kinase</fullName>
        <ecNumber evidence="1">2.7.11.1</ecNumber>
    </recommendedName>
</protein>
<evidence type="ECO:0000259" key="13">
    <source>
        <dbReference type="PROSITE" id="PS51424"/>
    </source>
</evidence>
<evidence type="ECO:0000256" key="4">
    <source>
        <dbReference type="ARBA" id="ARBA00022679"/>
    </source>
</evidence>
<evidence type="ECO:0000313" key="15">
    <source>
        <dbReference type="Proteomes" id="UP001590951"/>
    </source>
</evidence>
<feature type="region of interest" description="Disordered" evidence="12">
    <location>
        <begin position="550"/>
        <end position="585"/>
    </location>
</feature>
<proteinExistence type="predicted"/>
<comment type="catalytic activity">
    <reaction evidence="11">
        <text>L-seryl-[protein] + ATP = O-phospho-L-seryl-[protein] + ADP + H(+)</text>
        <dbReference type="Rhea" id="RHEA:17989"/>
        <dbReference type="Rhea" id="RHEA-COMP:9863"/>
        <dbReference type="Rhea" id="RHEA-COMP:11604"/>
        <dbReference type="ChEBI" id="CHEBI:15378"/>
        <dbReference type="ChEBI" id="CHEBI:29999"/>
        <dbReference type="ChEBI" id="CHEBI:30616"/>
        <dbReference type="ChEBI" id="CHEBI:83421"/>
        <dbReference type="ChEBI" id="CHEBI:456216"/>
        <dbReference type="EC" id="2.7.11.1"/>
    </reaction>
</comment>
<evidence type="ECO:0000256" key="8">
    <source>
        <dbReference type="ARBA" id="ARBA00022840"/>
    </source>
</evidence>
<evidence type="ECO:0000256" key="12">
    <source>
        <dbReference type="SAM" id="MobiDB-lite"/>
    </source>
</evidence>
<evidence type="ECO:0000256" key="10">
    <source>
        <dbReference type="ARBA" id="ARBA00047899"/>
    </source>
</evidence>
<dbReference type="InterPro" id="IPR032171">
    <property type="entry name" value="COR-A"/>
</dbReference>
<dbReference type="PANTHER" id="PTHR48051">
    <property type="match status" value="1"/>
</dbReference>
<feature type="compositionally biased region" description="Basic and acidic residues" evidence="12">
    <location>
        <begin position="95"/>
        <end position="114"/>
    </location>
</feature>
<dbReference type="InterPro" id="IPR050216">
    <property type="entry name" value="LRR_domain-containing"/>
</dbReference>
<dbReference type="Gene3D" id="1.10.10.10">
    <property type="entry name" value="Winged helix-like DNA-binding domain superfamily/Winged helix DNA-binding domain"/>
    <property type="match status" value="1"/>
</dbReference>
<dbReference type="SMART" id="SM00369">
    <property type="entry name" value="LRR_TYP"/>
    <property type="match status" value="3"/>
</dbReference>
<feature type="compositionally biased region" description="Basic and acidic residues" evidence="12">
    <location>
        <begin position="574"/>
        <end position="584"/>
    </location>
</feature>
<keyword evidence="7" id="KW-0418">Kinase</keyword>
<dbReference type="Pfam" id="PF16095">
    <property type="entry name" value="COR-A"/>
    <property type="match status" value="1"/>
</dbReference>
<dbReference type="InterPro" id="IPR036388">
    <property type="entry name" value="WH-like_DNA-bd_sf"/>
</dbReference>
<feature type="compositionally biased region" description="Low complexity" evidence="12">
    <location>
        <begin position="139"/>
        <end position="150"/>
    </location>
</feature>
<feature type="compositionally biased region" description="Basic residues" evidence="12">
    <location>
        <begin position="53"/>
        <end position="63"/>
    </location>
</feature>
<keyword evidence="4" id="KW-0808">Transferase</keyword>
<dbReference type="Gene3D" id="3.80.10.10">
    <property type="entry name" value="Ribonuclease Inhibitor"/>
    <property type="match status" value="1"/>
</dbReference>
<keyword evidence="3" id="KW-0433">Leucine-rich repeat</keyword>
<evidence type="ECO:0000256" key="9">
    <source>
        <dbReference type="ARBA" id="ARBA00023134"/>
    </source>
</evidence>
<dbReference type="Gene3D" id="3.30.70.1390">
    <property type="entry name" value="ROC domain from the Parkinson's disease-associated leucine-rich repeat kinase 2"/>
    <property type="match status" value="1"/>
</dbReference>
<dbReference type="InterPro" id="IPR001611">
    <property type="entry name" value="Leu-rich_rpt"/>
</dbReference>
<dbReference type="Gene3D" id="3.30.310.200">
    <property type="match status" value="1"/>
</dbReference>
<reference evidence="14 15" key="1">
    <citation type="submission" date="2024-09" db="EMBL/GenBank/DDBJ databases">
        <title>Rethinking Asexuality: The Enigmatic Case of Functional Sexual Genes in Lepraria (Stereocaulaceae).</title>
        <authorList>
            <person name="Doellman M."/>
            <person name="Sun Y."/>
            <person name="Barcenas-Pena A."/>
            <person name="Lumbsch H.T."/>
            <person name="Grewe F."/>
        </authorList>
    </citation>
    <scope>NUCLEOTIDE SEQUENCE [LARGE SCALE GENOMIC DNA]</scope>
    <source>
        <strain evidence="14 15">Grewe 0041</strain>
    </source>
</reference>
<keyword evidence="8" id="KW-0067">ATP-binding</keyword>
<dbReference type="InterPro" id="IPR057263">
    <property type="entry name" value="COR-B"/>
</dbReference>
<evidence type="ECO:0000256" key="11">
    <source>
        <dbReference type="ARBA" id="ARBA00048679"/>
    </source>
</evidence>
<organism evidence="14 15">
    <name type="scientific">Lepraria finkii</name>
    <dbReference type="NCBI Taxonomy" id="1340010"/>
    <lineage>
        <taxon>Eukaryota</taxon>
        <taxon>Fungi</taxon>
        <taxon>Dikarya</taxon>
        <taxon>Ascomycota</taxon>
        <taxon>Pezizomycotina</taxon>
        <taxon>Lecanoromycetes</taxon>
        <taxon>OSLEUM clade</taxon>
        <taxon>Lecanoromycetidae</taxon>
        <taxon>Lecanorales</taxon>
        <taxon>Lecanorineae</taxon>
        <taxon>Stereocaulaceae</taxon>
        <taxon>Lepraria</taxon>
    </lineage>
</organism>